<dbReference type="GO" id="GO:0005829">
    <property type="term" value="C:cytosol"/>
    <property type="evidence" value="ECO:0007669"/>
    <property type="project" value="TreeGrafter"/>
</dbReference>
<dbReference type="Proteomes" id="UP000214975">
    <property type="component" value="Chromosome"/>
</dbReference>
<sequence>MLERINTPNDIKKYSVAELEDLSKEIRSFLIEQISKTGGHLASNLGVVELTIALHYVFDSPTDKIIWDVGHQSYVHKILTGRRDLFDGLRKFGGLSGFPKRNESVHDIFETGHSSTSISAALGIAKARDLNNEKYSVISVIGDGALTGGMAFEALNDAGRSKTNLIVILNHNEMSISKNVGSLSLYLSKLRTDPNYFKLKRDLENILNLIPPIGKSIHKSIEKIKDSIKQLFVPGMFFEEMGFTYLGPIDGHDLDSLIDVLKRAKKMEGPIFIHVITKKGKGYVFAEENPDKFHSAAPFNINTGEFKKKNYDTYSDVFGKTLTDLATKNDKIVAITAAMPEGTGLNYFAEKFPNRFYDVGIAEQHAATFAAGMAINGYKPYFAVYSTFLQRAFDQVIHDICIQNLPVVLAIDRAGLVGEDGETHQGVFDVSFLRMIPNMTIMAPKDANEFVEMIKLSSMLQGPCAIRYPKGNAGDYDSKRKVSFKLGKAEVIREGSNVAIFALGRMVNIAIDAVDKLQKNSVNPYLVNLRFVKPLDIETILGISKKVDYIFTVEDNVIVGGVGSAILELLSDNKIYKKFYRFGFPDKFIEHGDVDSLFKKYRLDSDSLAEKIIELVIS</sequence>
<organism evidence="11 12">
    <name type="scientific">Thermoanaerobacterium thermosaccharolyticum</name>
    <name type="common">Clostridium thermosaccharolyticum</name>
    <dbReference type="NCBI Taxonomy" id="1517"/>
    <lineage>
        <taxon>Bacteria</taxon>
        <taxon>Bacillati</taxon>
        <taxon>Bacillota</taxon>
        <taxon>Clostridia</taxon>
        <taxon>Thermoanaerobacterales</taxon>
        <taxon>Thermoanaerobacteraceae</taxon>
        <taxon>Thermoanaerobacterium</taxon>
    </lineage>
</organism>
<keyword evidence="9 10" id="KW-0414">Isoprene biosynthesis</keyword>
<feature type="binding site" evidence="10">
    <location>
        <begin position="112"/>
        <end position="114"/>
    </location>
    <ligand>
        <name>thiamine diphosphate</name>
        <dbReference type="ChEBI" id="CHEBI:58937"/>
    </ligand>
</feature>
<dbReference type="EMBL" id="CP016893">
    <property type="protein sequence ID" value="AST59132.1"/>
    <property type="molecule type" value="Genomic_DNA"/>
</dbReference>
<feature type="binding site" evidence="10">
    <location>
        <position position="172"/>
    </location>
    <ligand>
        <name>thiamine diphosphate</name>
        <dbReference type="ChEBI" id="CHEBI:58937"/>
    </ligand>
</feature>
<keyword evidence="8 10" id="KW-0786">Thiamine pyrophosphate</keyword>
<dbReference type="GO" id="GO:0016114">
    <property type="term" value="P:terpenoid biosynthetic process"/>
    <property type="evidence" value="ECO:0007669"/>
    <property type="project" value="UniProtKB-UniRule"/>
</dbReference>
<evidence type="ECO:0000313" key="11">
    <source>
        <dbReference type="EMBL" id="AST59132.1"/>
    </source>
</evidence>
<evidence type="ECO:0000256" key="4">
    <source>
        <dbReference type="ARBA" id="ARBA00022679"/>
    </source>
</evidence>
<dbReference type="InterPro" id="IPR049557">
    <property type="entry name" value="Transketolase_CS"/>
</dbReference>
<feature type="binding site" evidence="10">
    <location>
        <position position="71"/>
    </location>
    <ligand>
        <name>thiamine diphosphate</name>
        <dbReference type="ChEBI" id="CHEBI:58937"/>
    </ligand>
</feature>
<dbReference type="Pfam" id="PF13292">
    <property type="entry name" value="DXP_synthase_N"/>
    <property type="match status" value="1"/>
</dbReference>
<feature type="binding site" evidence="10">
    <location>
        <position position="143"/>
    </location>
    <ligand>
        <name>Mg(2+)</name>
        <dbReference type="ChEBI" id="CHEBI:18420"/>
    </ligand>
</feature>
<dbReference type="SMART" id="SM00861">
    <property type="entry name" value="Transket_pyr"/>
    <property type="match status" value="1"/>
</dbReference>
<comment type="catalytic activity">
    <reaction evidence="10">
        <text>D-glyceraldehyde 3-phosphate + pyruvate + H(+) = 1-deoxy-D-xylulose 5-phosphate + CO2</text>
        <dbReference type="Rhea" id="RHEA:12605"/>
        <dbReference type="ChEBI" id="CHEBI:15361"/>
        <dbReference type="ChEBI" id="CHEBI:15378"/>
        <dbReference type="ChEBI" id="CHEBI:16526"/>
        <dbReference type="ChEBI" id="CHEBI:57792"/>
        <dbReference type="ChEBI" id="CHEBI:59776"/>
        <dbReference type="EC" id="2.2.1.7"/>
    </reaction>
</comment>
<dbReference type="PANTHER" id="PTHR43322:SF5">
    <property type="entry name" value="1-DEOXY-D-XYLULOSE-5-PHOSPHATE SYNTHASE, CHLOROPLASTIC"/>
    <property type="match status" value="1"/>
</dbReference>
<dbReference type="InterPro" id="IPR033248">
    <property type="entry name" value="Transketolase_C"/>
</dbReference>
<dbReference type="GO" id="GO:0019288">
    <property type="term" value="P:isopentenyl diphosphate biosynthetic process, methylerythritol 4-phosphate pathway"/>
    <property type="evidence" value="ECO:0007669"/>
    <property type="project" value="TreeGrafter"/>
</dbReference>
<dbReference type="PROSITE" id="PS00802">
    <property type="entry name" value="TRANSKETOLASE_2"/>
    <property type="match status" value="1"/>
</dbReference>
<feature type="binding site" evidence="10">
    <location>
        <begin position="144"/>
        <end position="145"/>
    </location>
    <ligand>
        <name>thiamine diphosphate</name>
        <dbReference type="ChEBI" id="CHEBI:58937"/>
    </ligand>
</feature>
<dbReference type="GO" id="GO:0030976">
    <property type="term" value="F:thiamine pyrophosphate binding"/>
    <property type="evidence" value="ECO:0007669"/>
    <property type="project" value="UniProtKB-UniRule"/>
</dbReference>
<evidence type="ECO:0000256" key="5">
    <source>
        <dbReference type="ARBA" id="ARBA00022723"/>
    </source>
</evidence>
<feature type="binding site" evidence="10">
    <location>
        <position position="172"/>
    </location>
    <ligand>
        <name>Mg(2+)</name>
        <dbReference type="ChEBI" id="CHEBI:18420"/>
    </ligand>
</feature>
<dbReference type="PANTHER" id="PTHR43322">
    <property type="entry name" value="1-D-DEOXYXYLULOSE 5-PHOSPHATE SYNTHASE-RELATED"/>
    <property type="match status" value="1"/>
</dbReference>
<dbReference type="NCBIfam" id="TIGR00204">
    <property type="entry name" value="dxs"/>
    <property type="match status" value="1"/>
</dbReference>
<comment type="subunit">
    <text evidence="3 10">Homodimer.</text>
</comment>
<dbReference type="HAMAP" id="MF_00315">
    <property type="entry name" value="DXP_synth"/>
    <property type="match status" value="1"/>
</dbReference>
<comment type="cofactor">
    <cofactor evidence="10">
        <name>thiamine diphosphate</name>
        <dbReference type="ChEBI" id="CHEBI:58937"/>
    </cofactor>
    <text evidence="10">Binds 1 thiamine pyrophosphate per subunit.</text>
</comment>
<dbReference type="FunFam" id="3.40.50.970:FF:000005">
    <property type="entry name" value="1-deoxy-D-xylulose-5-phosphate synthase"/>
    <property type="match status" value="1"/>
</dbReference>
<dbReference type="InterPro" id="IPR009014">
    <property type="entry name" value="Transketo_C/PFOR_II"/>
</dbReference>
<keyword evidence="7 10" id="KW-0784">Thiamine biosynthesis</keyword>
<gene>
    <name evidence="10" type="primary">dxs</name>
    <name evidence="11" type="ORF">Thert_03406</name>
</gene>
<dbReference type="EC" id="2.2.1.7" evidence="10"/>
<reference evidence="11 12" key="1">
    <citation type="submission" date="2016-08" db="EMBL/GenBank/DDBJ databases">
        <title>A novel genetic cassette of butanologenic Thermoanaerobacterium thermosaccharolyticum that directly convert cellulose to butanol.</title>
        <authorList>
            <person name="Li T."/>
            <person name="He J."/>
        </authorList>
    </citation>
    <scope>NUCLEOTIDE SEQUENCE [LARGE SCALE GENOMIC DNA]</scope>
    <source>
        <strain evidence="11 12">TG57</strain>
    </source>
</reference>
<dbReference type="PROSITE" id="PS00801">
    <property type="entry name" value="TRANSKETOLASE_1"/>
    <property type="match status" value="1"/>
</dbReference>
<evidence type="ECO:0000313" key="12">
    <source>
        <dbReference type="Proteomes" id="UP000214975"/>
    </source>
</evidence>
<dbReference type="AlphaFoldDB" id="A0A223I327"/>
<dbReference type="Pfam" id="PF02779">
    <property type="entry name" value="Transket_pyr"/>
    <property type="match status" value="1"/>
</dbReference>
<dbReference type="CDD" id="cd07033">
    <property type="entry name" value="TPP_PYR_DXS_TK_like"/>
    <property type="match status" value="1"/>
</dbReference>
<protein>
    <recommendedName>
        <fullName evidence="10">1-deoxy-D-xylulose-5-phosphate synthase</fullName>
        <ecNumber evidence="10">2.2.1.7</ecNumber>
    </recommendedName>
    <alternativeName>
        <fullName evidence="10">1-deoxyxylulose-5-phosphate synthase</fullName>
        <shortName evidence="10">DXP synthase</shortName>
        <shortName evidence="10">DXPS</shortName>
    </alternativeName>
</protein>
<dbReference type="InterPro" id="IPR005477">
    <property type="entry name" value="Dxylulose-5-P_synthase"/>
</dbReference>
<dbReference type="Gene3D" id="3.40.50.920">
    <property type="match status" value="1"/>
</dbReference>
<comment type="pathway">
    <text evidence="1 10">Metabolic intermediate biosynthesis; 1-deoxy-D-xylulose 5-phosphate biosynthesis; 1-deoxy-D-xylulose 5-phosphate from D-glyceraldehyde 3-phosphate and pyruvate: step 1/1.</text>
</comment>
<dbReference type="GO" id="GO:0000287">
    <property type="term" value="F:magnesium ion binding"/>
    <property type="evidence" value="ECO:0007669"/>
    <property type="project" value="UniProtKB-UniRule"/>
</dbReference>
<dbReference type="GO" id="GO:0008661">
    <property type="term" value="F:1-deoxy-D-xylulose-5-phosphate synthase activity"/>
    <property type="evidence" value="ECO:0007669"/>
    <property type="project" value="UniProtKB-UniRule"/>
</dbReference>
<dbReference type="InterPro" id="IPR020826">
    <property type="entry name" value="Transketolase_BS"/>
</dbReference>
<accession>A0A223I327</accession>
<evidence type="ECO:0000256" key="3">
    <source>
        <dbReference type="ARBA" id="ARBA00011738"/>
    </source>
</evidence>
<dbReference type="NCBIfam" id="NF003933">
    <property type="entry name" value="PRK05444.2-2"/>
    <property type="match status" value="1"/>
</dbReference>
<evidence type="ECO:0000256" key="6">
    <source>
        <dbReference type="ARBA" id="ARBA00022842"/>
    </source>
</evidence>
<feature type="binding site" evidence="10">
    <location>
        <position position="283"/>
    </location>
    <ligand>
        <name>thiamine diphosphate</name>
        <dbReference type="ChEBI" id="CHEBI:58937"/>
    </ligand>
</feature>
<feature type="binding site" evidence="10">
    <location>
        <position position="363"/>
    </location>
    <ligand>
        <name>thiamine diphosphate</name>
        <dbReference type="ChEBI" id="CHEBI:58937"/>
    </ligand>
</feature>
<dbReference type="Gene3D" id="3.40.50.970">
    <property type="match status" value="2"/>
</dbReference>
<dbReference type="GO" id="GO:0009228">
    <property type="term" value="P:thiamine biosynthetic process"/>
    <property type="evidence" value="ECO:0007669"/>
    <property type="project" value="UniProtKB-UniRule"/>
</dbReference>
<dbReference type="InterPro" id="IPR029061">
    <property type="entry name" value="THDP-binding"/>
</dbReference>
<evidence type="ECO:0000256" key="9">
    <source>
        <dbReference type="ARBA" id="ARBA00023229"/>
    </source>
</evidence>
<evidence type="ECO:0000256" key="8">
    <source>
        <dbReference type="ARBA" id="ARBA00023052"/>
    </source>
</evidence>
<dbReference type="Pfam" id="PF02780">
    <property type="entry name" value="Transketolase_C"/>
    <property type="match status" value="1"/>
</dbReference>
<name>A0A223I327_THETR</name>
<keyword evidence="4 10" id="KW-0808">Transferase</keyword>
<dbReference type="SUPFAM" id="SSF52922">
    <property type="entry name" value="TK C-terminal domain-like"/>
    <property type="match status" value="1"/>
</dbReference>
<evidence type="ECO:0000256" key="7">
    <source>
        <dbReference type="ARBA" id="ARBA00022977"/>
    </source>
</evidence>
<comment type="function">
    <text evidence="10">Catalyzes the acyloin condensation reaction between C atoms 2 and 3 of pyruvate and glyceraldehyde 3-phosphate to yield 1-deoxy-D-xylulose-5-phosphate (DXP).</text>
</comment>
<dbReference type="UniPathway" id="UPA00064">
    <property type="reaction ID" value="UER00091"/>
</dbReference>
<comment type="cofactor">
    <cofactor evidence="10">
        <name>Mg(2+)</name>
        <dbReference type="ChEBI" id="CHEBI:18420"/>
    </cofactor>
    <text evidence="10">Binds 1 Mg(2+) ion per subunit.</text>
</comment>
<proteinExistence type="inferred from homology"/>
<dbReference type="RefSeq" id="WP_094398057.1">
    <property type="nucleotide sequence ID" value="NZ_CP016893.1"/>
</dbReference>
<comment type="similarity">
    <text evidence="2 10">Belongs to the transketolase family. DXPS subfamily.</text>
</comment>
<dbReference type="InterPro" id="IPR005475">
    <property type="entry name" value="Transketolase-like_Pyr-bd"/>
</dbReference>
<keyword evidence="6 10" id="KW-0460">Magnesium</keyword>
<dbReference type="SUPFAM" id="SSF52518">
    <property type="entry name" value="Thiamin diphosphate-binding fold (THDP-binding)"/>
    <property type="match status" value="2"/>
</dbReference>
<evidence type="ECO:0000256" key="2">
    <source>
        <dbReference type="ARBA" id="ARBA00011081"/>
    </source>
</evidence>
<keyword evidence="5 10" id="KW-0479">Metal-binding</keyword>
<evidence type="ECO:0000256" key="10">
    <source>
        <dbReference type="HAMAP-Rule" id="MF_00315"/>
    </source>
</evidence>
<evidence type="ECO:0000256" key="1">
    <source>
        <dbReference type="ARBA" id="ARBA00004980"/>
    </source>
</evidence>
<dbReference type="CDD" id="cd02007">
    <property type="entry name" value="TPP_DXS"/>
    <property type="match status" value="1"/>
</dbReference>